<evidence type="ECO:0000256" key="7">
    <source>
        <dbReference type="ARBA" id="ARBA00022741"/>
    </source>
</evidence>
<dbReference type="GO" id="GO:0006241">
    <property type="term" value="P:CTP biosynthetic process"/>
    <property type="evidence" value="ECO:0007669"/>
    <property type="project" value="UniProtKB-UniRule"/>
</dbReference>
<evidence type="ECO:0000256" key="6">
    <source>
        <dbReference type="ARBA" id="ARBA00022723"/>
    </source>
</evidence>
<feature type="binding site" evidence="12 13">
    <location>
        <position position="91"/>
    </location>
    <ligand>
        <name>ATP</name>
        <dbReference type="ChEBI" id="CHEBI:30616"/>
    </ligand>
</feature>
<evidence type="ECO:0000256" key="3">
    <source>
        <dbReference type="ARBA" id="ARBA00012966"/>
    </source>
</evidence>
<dbReference type="PRINTS" id="PR01243">
    <property type="entry name" value="NUCDPKINASE"/>
</dbReference>
<feature type="binding site" evidence="12 13">
    <location>
        <position position="57"/>
    </location>
    <ligand>
        <name>ATP</name>
        <dbReference type="ChEBI" id="CHEBI:30616"/>
    </ligand>
</feature>
<evidence type="ECO:0000256" key="8">
    <source>
        <dbReference type="ARBA" id="ARBA00022777"/>
    </source>
</evidence>
<gene>
    <name evidence="12" type="primary">ndk</name>
    <name evidence="16" type="ORF">SAMN05192551_101577</name>
</gene>
<name>A0A1I3B4K0_9FIRM</name>
<dbReference type="Gene3D" id="3.30.70.141">
    <property type="entry name" value="Nucleoside diphosphate kinase-like domain"/>
    <property type="match status" value="1"/>
</dbReference>
<dbReference type="GO" id="GO:0006183">
    <property type="term" value="P:GTP biosynthetic process"/>
    <property type="evidence" value="ECO:0007669"/>
    <property type="project" value="UniProtKB-UniRule"/>
</dbReference>
<dbReference type="FunFam" id="3.30.70.141:FF:000003">
    <property type="entry name" value="Nucleoside diphosphate kinase"/>
    <property type="match status" value="1"/>
</dbReference>
<keyword evidence="17" id="KW-1185">Reference proteome</keyword>
<evidence type="ECO:0000256" key="10">
    <source>
        <dbReference type="ARBA" id="ARBA00022842"/>
    </source>
</evidence>
<dbReference type="CDD" id="cd04413">
    <property type="entry name" value="NDPk_I"/>
    <property type="match status" value="1"/>
</dbReference>
<dbReference type="HAMAP" id="MF_00451">
    <property type="entry name" value="NDP_kinase"/>
    <property type="match status" value="1"/>
</dbReference>
<dbReference type="EC" id="2.7.4.6" evidence="3 12"/>
<keyword evidence="12" id="KW-0963">Cytoplasm</keyword>
<evidence type="ECO:0000313" key="16">
    <source>
        <dbReference type="EMBL" id="SFH57120.1"/>
    </source>
</evidence>
<dbReference type="InterPro" id="IPR001564">
    <property type="entry name" value="Nucleoside_diP_kinase"/>
</dbReference>
<keyword evidence="10 12" id="KW-0460">Magnesium</keyword>
<feature type="active site" description="Pros-phosphohistidine intermediate" evidence="12 13">
    <location>
        <position position="115"/>
    </location>
</feature>
<evidence type="ECO:0000256" key="13">
    <source>
        <dbReference type="PROSITE-ProRule" id="PRU00706"/>
    </source>
</evidence>
<dbReference type="EMBL" id="FOQA01000001">
    <property type="protein sequence ID" value="SFH57120.1"/>
    <property type="molecule type" value="Genomic_DNA"/>
</dbReference>
<dbReference type="PANTHER" id="PTHR11349">
    <property type="entry name" value="NUCLEOSIDE DIPHOSPHATE KINASE"/>
    <property type="match status" value="1"/>
</dbReference>
<evidence type="ECO:0000313" key="17">
    <source>
        <dbReference type="Proteomes" id="UP000199287"/>
    </source>
</evidence>
<keyword evidence="8 12" id="KW-0418">Kinase</keyword>
<comment type="catalytic activity">
    <reaction evidence="12">
        <text>a ribonucleoside 5'-diphosphate + ATP = a ribonucleoside 5'-triphosphate + ADP</text>
        <dbReference type="Rhea" id="RHEA:18113"/>
        <dbReference type="ChEBI" id="CHEBI:30616"/>
        <dbReference type="ChEBI" id="CHEBI:57930"/>
        <dbReference type="ChEBI" id="CHEBI:61557"/>
        <dbReference type="ChEBI" id="CHEBI:456216"/>
        <dbReference type="EC" id="2.7.4.6"/>
    </reaction>
</comment>
<keyword evidence="7 12" id="KW-0547">Nucleotide-binding</keyword>
<comment type="subunit">
    <text evidence="12">Homotetramer.</text>
</comment>
<dbReference type="STRING" id="69895.SAMN05192551_101577"/>
<keyword evidence="9 12" id="KW-0067">ATP-binding</keyword>
<feature type="binding site" evidence="12 13">
    <location>
        <position position="102"/>
    </location>
    <ligand>
        <name>ATP</name>
        <dbReference type="ChEBI" id="CHEBI:30616"/>
    </ligand>
</feature>
<evidence type="ECO:0000259" key="15">
    <source>
        <dbReference type="SMART" id="SM00562"/>
    </source>
</evidence>
<evidence type="ECO:0000256" key="9">
    <source>
        <dbReference type="ARBA" id="ARBA00022840"/>
    </source>
</evidence>
<organism evidence="16 17">
    <name type="scientific">Tindallia magadiensis</name>
    <dbReference type="NCBI Taxonomy" id="69895"/>
    <lineage>
        <taxon>Bacteria</taxon>
        <taxon>Bacillati</taxon>
        <taxon>Bacillota</taxon>
        <taxon>Clostridia</taxon>
        <taxon>Peptostreptococcales</taxon>
        <taxon>Tindalliaceae</taxon>
        <taxon>Tindallia</taxon>
    </lineage>
</organism>
<evidence type="ECO:0000256" key="1">
    <source>
        <dbReference type="ARBA" id="ARBA00001946"/>
    </source>
</evidence>
<evidence type="ECO:0000256" key="12">
    <source>
        <dbReference type="HAMAP-Rule" id="MF_00451"/>
    </source>
</evidence>
<dbReference type="OrthoDB" id="9801161at2"/>
<feature type="binding site" evidence="12 13">
    <location>
        <position position="85"/>
    </location>
    <ligand>
        <name>ATP</name>
        <dbReference type="ChEBI" id="CHEBI:30616"/>
    </ligand>
</feature>
<evidence type="ECO:0000256" key="14">
    <source>
        <dbReference type="RuleBase" id="RU004011"/>
    </source>
</evidence>
<accession>A0A1I3B4K0</accession>
<evidence type="ECO:0000256" key="11">
    <source>
        <dbReference type="ARBA" id="ARBA00023080"/>
    </source>
</evidence>
<keyword evidence="11 12" id="KW-0546">Nucleotide metabolism</keyword>
<protein>
    <recommendedName>
        <fullName evidence="4 12">Nucleoside diphosphate kinase</fullName>
        <shortName evidence="12">NDK</shortName>
        <shortName evidence="12">NDP kinase</shortName>
        <ecNumber evidence="3 12">2.7.4.6</ecNumber>
    </recommendedName>
    <alternativeName>
        <fullName evidence="12">Nucleoside-2-P kinase</fullName>
    </alternativeName>
</protein>
<comment type="similarity">
    <text evidence="2 12 13 14">Belongs to the NDK family.</text>
</comment>
<dbReference type="GO" id="GO:0046872">
    <property type="term" value="F:metal ion binding"/>
    <property type="evidence" value="ECO:0007669"/>
    <property type="project" value="UniProtKB-KW"/>
</dbReference>
<dbReference type="InterPro" id="IPR036850">
    <property type="entry name" value="NDK-like_dom_sf"/>
</dbReference>
<dbReference type="InterPro" id="IPR034907">
    <property type="entry name" value="NDK-like_dom"/>
</dbReference>
<feature type="domain" description="Nucleoside diphosphate kinase-like" evidence="15">
    <location>
        <begin position="1"/>
        <end position="135"/>
    </location>
</feature>
<comment type="function">
    <text evidence="12">Major role in the synthesis of nucleoside triphosphates other than ATP. The ATP gamma phosphate is transferred to the NDP beta phosphate via a ping-pong mechanism, using a phosphorylated active-site intermediate.</text>
</comment>
<comment type="catalytic activity">
    <reaction evidence="12">
        <text>a 2'-deoxyribonucleoside 5'-diphosphate + ATP = a 2'-deoxyribonucleoside 5'-triphosphate + ADP</text>
        <dbReference type="Rhea" id="RHEA:44640"/>
        <dbReference type="ChEBI" id="CHEBI:30616"/>
        <dbReference type="ChEBI" id="CHEBI:61560"/>
        <dbReference type="ChEBI" id="CHEBI:73316"/>
        <dbReference type="ChEBI" id="CHEBI:456216"/>
        <dbReference type="EC" id="2.7.4.6"/>
    </reaction>
</comment>
<dbReference type="Proteomes" id="UP000199287">
    <property type="component" value="Unassembled WGS sequence"/>
</dbReference>
<evidence type="ECO:0000256" key="4">
    <source>
        <dbReference type="ARBA" id="ARBA00017632"/>
    </source>
</evidence>
<comment type="subcellular location">
    <subcellularLocation>
        <location evidence="12">Cytoplasm</location>
    </subcellularLocation>
</comment>
<dbReference type="GO" id="GO:0005737">
    <property type="term" value="C:cytoplasm"/>
    <property type="evidence" value="ECO:0007669"/>
    <property type="project" value="UniProtKB-SubCell"/>
</dbReference>
<feature type="binding site" evidence="12 13">
    <location>
        <position position="112"/>
    </location>
    <ligand>
        <name>ATP</name>
        <dbReference type="ChEBI" id="CHEBI:30616"/>
    </ligand>
</feature>
<dbReference type="NCBIfam" id="NF001908">
    <property type="entry name" value="PRK00668.1"/>
    <property type="match status" value="1"/>
</dbReference>
<dbReference type="RefSeq" id="WP_093369479.1">
    <property type="nucleotide sequence ID" value="NZ_FOQA01000001.1"/>
</dbReference>
<dbReference type="SUPFAM" id="SSF54919">
    <property type="entry name" value="Nucleoside diphosphate kinase, NDK"/>
    <property type="match status" value="1"/>
</dbReference>
<dbReference type="GO" id="GO:0005524">
    <property type="term" value="F:ATP binding"/>
    <property type="evidence" value="ECO:0007669"/>
    <property type="project" value="UniProtKB-UniRule"/>
</dbReference>
<keyword evidence="5 12" id="KW-0808">Transferase</keyword>
<evidence type="ECO:0000256" key="5">
    <source>
        <dbReference type="ARBA" id="ARBA00022679"/>
    </source>
</evidence>
<reference evidence="17" key="1">
    <citation type="submission" date="2016-10" db="EMBL/GenBank/DDBJ databases">
        <authorList>
            <person name="Varghese N."/>
            <person name="Submissions S."/>
        </authorList>
    </citation>
    <scope>NUCLEOTIDE SEQUENCE [LARGE SCALE GENOMIC DNA]</scope>
    <source>
        <strain evidence="17">Z-7934</strain>
    </source>
</reference>
<dbReference type="GO" id="GO:0004550">
    <property type="term" value="F:nucleoside diphosphate kinase activity"/>
    <property type="evidence" value="ECO:0007669"/>
    <property type="project" value="UniProtKB-UniRule"/>
</dbReference>
<dbReference type="AlphaFoldDB" id="A0A1I3B4K0"/>
<keyword evidence="12" id="KW-0597">Phosphoprotein</keyword>
<dbReference type="GO" id="GO:0006228">
    <property type="term" value="P:UTP biosynthetic process"/>
    <property type="evidence" value="ECO:0007669"/>
    <property type="project" value="UniProtKB-UniRule"/>
</dbReference>
<dbReference type="SMART" id="SM00562">
    <property type="entry name" value="NDK"/>
    <property type="match status" value="1"/>
</dbReference>
<sequence length="136" mass="15174">MQKTLVLIKPQAVKTGLTGQIIRRYEEKGLNLIALKMVNPTRQQLEKHYEEHEGKIFYNSLLETMLSGPVVALMLEGKESVTVVRSLNGATDPIQAAPGSIRGDYGLEIEHNVVHGADSIESAKREISIWFPEYEA</sequence>
<feature type="binding site" evidence="12 13">
    <location>
        <position position="9"/>
    </location>
    <ligand>
        <name>ATP</name>
        <dbReference type="ChEBI" id="CHEBI:30616"/>
    </ligand>
</feature>
<keyword evidence="6 12" id="KW-0479">Metal-binding</keyword>
<dbReference type="PROSITE" id="PS51374">
    <property type="entry name" value="NDPK_LIKE"/>
    <property type="match status" value="1"/>
</dbReference>
<comment type="cofactor">
    <cofactor evidence="1 12">
        <name>Mg(2+)</name>
        <dbReference type="ChEBI" id="CHEBI:18420"/>
    </cofactor>
</comment>
<evidence type="ECO:0000256" key="2">
    <source>
        <dbReference type="ARBA" id="ARBA00008142"/>
    </source>
</evidence>
<proteinExistence type="inferred from homology"/>
<dbReference type="Pfam" id="PF00334">
    <property type="entry name" value="NDK"/>
    <property type="match status" value="1"/>
</dbReference>